<gene>
    <name evidence="1" type="ordered locus">BBR47_52100</name>
</gene>
<dbReference type="HOGENOM" id="CLU_221197_0_0_9"/>
<dbReference type="KEGG" id="bbe:BBR47_52100"/>
<reference evidence="1 2" key="1">
    <citation type="submission" date="2005-03" db="EMBL/GenBank/DDBJ databases">
        <title>Brevibacillus brevis strain 47, complete genome.</title>
        <authorList>
            <person name="Hosoyama A."/>
            <person name="Yamada R."/>
            <person name="Hongo Y."/>
            <person name="Terui Y."/>
            <person name="Ankai A."/>
            <person name="Masuyama W."/>
            <person name="Sekiguchi M."/>
            <person name="Takeda T."/>
            <person name="Asano K."/>
            <person name="Ohji S."/>
            <person name="Ichikawa N."/>
            <person name="Narita S."/>
            <person name="Aoki N."/>
            <person name="Miura H."/>
            <person name="Matsushita S."/>
            <person name="Sekigawa T."/>
            <person name="Yamagata H."/>
            <person name="Yoshikawa H."/>
            <person name="Udaka S."/>
            <person name="Tanikawa S."/>
            <person name="Fujita N."/>
        </authorList>
    </citation>
    <scope>NUCLEOTIDE SEQUENCE [LARGE SCALE GENOMIC DNA]</scope>
    <source>
        <strain evidence="2">47 / JCM 6285 / NBRC 100599</strain>
    </source>
</reference>
<dbReference type="Proteomes" id="UP000001877">
    <property type="component" value="Chromosome"/>
</dbReference>
<protein>
    <submittedName>
        <fullName evidence="1">Uncharacterized protein</fullName>
    </submittedName>
</protein>
<organism evidence="1 2">
    <name type="scientific">Brevibacillus brevis (strain 47 / JCM 6285 / NBRC 100599)</name>
    <dbReference type="NCBI Taxonomy" id="358681"/>
    <lineage>
        <taxon>Bacteria</taxon>
        <taxon>Bacillati</taxon>
        <taxon>Bacillota</taxon>
        <taxon>Bacilli</taxon>
        <taxon>Bacillales</taxon>
        <taxon>Paenibacillaceae</taxon>
        <taxon>Brevibacillus</taxon>
    </lineage>
</organism>
<dbReference type="AlphaFoldDB" id="C0Z6I8"/>
<dbReference type="STRING" id="358681.BBR47_52100"/>
<proteinExistence type="predicted"/>
<evidence type="ECO:0000313" key="2">
    <source>
        <dbReference type="Proteomes" id="UP000001877"/>
    </source>
</evidence>
<dbReference type="EMBL" id="AP008955">
    <property type="protein sequence ID" value="BAH46187.1"/>
    <property type="molecule type" value="Genomic_DNA"/>
</dbReference>
<keyword evidence="2" id="KW-1185">Reference proteome</keyword>
<accession>C0Z6I8</accession>
<evidence type="ECO:0000313" key="1">
    <source>
        <dbReference type="EMBL" id="BAH46187.1"/>
    </source>
</evidence>
<sequence>MKKVVKVAVNKNKQVQEMKALKWRVVVDVCL</sequence>
<name>C0Z6I8_BREBN</name>